<feature type="compositionally biased region" description="Polar residues" evidence="1">
    <location>
        <begin position="67"/>
        <end position="76"/>
    </location>
</feature>
<dbReference type="EMBL" id="HAEI01011772">
    <property type="protein sequence ID" value="SBS14189.1"/>
    <property type="molecule type" value="Transcribed_RNA"/>
</dbReference>
<reference evidence="2" key="1">
    <citation type="submission" date="2016-05" db="EMBL/GenBank/DDBJ databases">
        <authorList>
            <person name="Lavstsen T."/>
            <person name="Jespersen J.S."/>
        </authorList>
    </citation>
    <scope>NUCLEOTIDE SEQUENCE</scope>
    <source>
        <tissue evidence="2">Brain</tissue>
    </source>
</reference>
<organism evidence="2">
    <name type="scientific">Nothobranchius rachovii</name>
    <name type="common">bluefin notho</name>
    <dbReference type="NCBI Taxonomy" id="451742"/>
    <lineage>
        <taxon>Eukaryota</taxon>
        <taxon>Metazoa</taxon>
        <taxon>Chordata</taxon>
        <taxon>Craniata</taxon>
        <taxon>Vertebrata</taxon>
        <taxon>Euteleostomi</taxon>
        <taxon>Actinopterygii</taxon>
        <taxon>Neopterygii</taxon>
        <taxon>Teleostei</taxon>
        <taxon>Neoteleostei</taxon>
        <taxon>Acanthomorphata</taxon>
        <taxon>Ovalentaria</taxon>
        <taxon>Atherinomorphae</taxon>
        <taxon>Cyprinodontiformes</taxon>
        <taxon>Nothobranchiidae</taxon>
        <taxon>Nothobranchius</taxon>
    </lineage>
</organism>
<name>A0A1A8S9G2_9TELE</name>
<reference evidence="2" key="2">
    <citation type="submission" date="2016-06" db="EMBL/GenBank/DDBJ databases">
        <title>The genome of a short-lived fish provides insights into sex chromosome evolution and the genetic control of aging.</title>
        <authorList>
            <person name="Reichwald K."/>
            <person name="Felder M."/>
            <person name="Petzold A."/>
            <person name="Koch P."/>
            <person name="Groth M."/>
            <person name="Platzer M."/>
        </authorList>
    </citation>
    <scope>NUCLEOTIDE SEQUENCE</scope>
    <source>
        <tissue evidence="2">Brain</tissue>
    </source>
</reference>
<feature type="non-terminal residue" evidence="2">
    <location>
        <position position="1"/>
    </location>
</feature>
<dbReference type="AlphaFoldDB" id="A0A1A8S9G2"/>
<proteinExistence type="predicted"/>
<feature type="non-terminal residue" evidence="2">
    <location>
        <position position="76"/>
    </location>
</feature>
<feature type="region of interest" description="Disordered" evidence="1">
    <location>
        <begin position="51"/>
        <end position="76"/>
    </location>
</feature>
<protein>
    <submittedName>
        <fullName evidence="2">Uncharacterized protein</fullName>
    </submittedName>
</protein>
<evidence type="ECO:0000256" key="1">
    <source>
        <dbReference type="SAM" id="MobiDB-lite"/>
    </source>
</evidence>
<accession>A0A1A8S9G2</accession>
<evidence type="ECO:0000313" key="2">
    <source>
        <dbReference type="EMBL" id="SBS14189.1"/>
    </source>
</evidence>
<sequence>VNDTHRVRVVRAAGPFHPGVRKPPALGEVDSCSGTAPEARFMLLRPRQCGDTQRHYPSLRRAPAGTQVRTESSPLF</sequence>
<gene>
    <name evidence="2" type="primary">CABZ01079490.1</name>
</gene>